<dbReference type="Proteomes" id="UP001418222">
    <property type="component" value="Unassembled WGS sequence"/>
</dbReference>
<dbReference type="Pfam" id="PF20431">
    <property type="entry name" value="E_motif"/>
    <property type="match status" value="1"/>
</dbReference>
<dbReference type="AlphaFoldDB" id="A0AAP0G9H9"/>
<dbReference type="InterPro" id="IPR002885">
    <property type="entry name" value="PPR_rpt"/>
</dbReference>
<evidence type="ECO:0000313" key="2">
    <source>
        <dbReference type="EMBL" id="KAK8946669.1"/>
    </source>
</evidence>
<dbReference type="PANTHER" id="PTHR47926:SF537">
    <property type="entry name" value="PENTACOTRIPEPTIDE-REPEAT REGION OF PRORP DOMAIN-CONTAINING PROTEIN"/>
    <property type="match status" value="1"/>
</dbReference>
<reference evidence="2 3" key="1">
    <citation type="journal article" date="2022" name="Nat. Plants">
        <title>Genomes of leafy and leafless Platanthera orchids illuminate the evolution of mycoheterotrophy.</title>
        <authorList>
            <person name="Li M.H."/>
            <person name="Liu K.W."/>
            <person name="Li Z."/>
            <person name="Lu H.C."/>
            <person name="Ye Q.L."/>
            <person name="Zhang D."/>
            <person name="Wang J.Y."/>
            <person name="Li Y.F."/>
            <person name="Zhong Z.M."/>
            <person name="Liu X."/>
            <person name="Yu X."/>
            <person name="Liu D.K."/>
            <person name="Tu X.D."/>
            <person name="Liu B."/>
            <person name="Hao Y."/>
            <person name="Liao X.Y."/>
            <person name="Jiang Y.T."/>
            <person name="Sun W.H."/>
            <person name="Chen J."/>
            <person name="Chen Y.Q."/>
            <person name="Ai Y."/>
            <person name="Zhai J.W."/>
            <person name="Wu S.S."/>
            <person name="Zhou Z."/>
            <person name="Hsiao Y.Y."/>
            <person name="Wu W.L."/>
            <person name="Chen Y.Y."/>
            <person name="Lin Y.F."/>
            <person name="Hsu J.L."/>
            <person name="Li C.Y."/>
            <person name="Wang Z.W."/>
            <person name="Zhao X."/>
            <person name="Zhong W.Y."/>
            <person name="Ma X.K."/>
            <person name="Ma L."/>
            <person name="Huang J."/>
            <person name="Chen G.Z."/>
            <person name="Huang M.Z."/>
            <person name="Huang L."/>
            <person name="Peng D.H."/>
            <person name="Luo Y.B."/>
            <person name="Zou S.Q."/>
            <person name="Chen S.P."/>
            <person name="Lan S."/>
            <person name="Tsai W.C."/>
            <person name="Van de Peer Y."/>
            <person name="Liu Z.J."/>
        </authorList>
    </citation>
    <scope>NUCLEOTIDE SEQUENCE [LARGE SCALE GENOMIC DNA]</scope>
    <source>
        <strain evidence="2">Lor287</strain>
    </source>
</reference>
<organism evidence="2 3">
    <name type="scientific">Platanthera zijinensis</name>
    <dbReference type="NCBI Taxonomy" id="2320716"/>
    <lineage>
        <taxon>Eukaryota</taxon>
        <taxon>Viridiplantae</taxon>
        <taxon>Streptophyta</taxon>
        <taxon>Embryophyta</taxon>
        <taxon>Tracheophyta</taxon>
        <taxon>Spermatophyta</taxon>
        <taxon>Magnoliopsida</taxon>
        <taxon>Liliopsida</taxon>
        <taxon>Asparagales</taxon>
        <taxon>Orchidaceae</taxon>
        <taxon>Orchidoideae</taxon>
        <taxon>Orchideae</taxon>
        <taxon>Orchidinae</taxon>
        <taxon>Platanthera</taxon>
    </lineage>
</organism>
<evidence type="ECO:0000313" key="3">
    <source>
        <dbReference type="Proteomes" id="UP001418222"/>
    </source>
</evidence>
<accession>A0AAP0G9H9</accession>
<keyword evidence="1" id="KW-0677">Repeat</keyword>
<evidence type="ECO:0000256" key="1">
    <source>
        <dbReference type="ARBA" id="ARBA00022737"/>
    </source>
</evidence>
<sequence>MPRRNVVSWSALIDGHAKHDHPRAALSLFAPAPNQFTLSAVLSACARLGALHHGILAHSFIVRLGLPVTTVLATSLVDMYAKCGRIDAADAAAWTAMISGLAVHGLAGESLAAFRGMVRCPVSTPNSATFVAVLQACVHGGLVPEGELQFAGMSRDFGVAPAIEHFGCMVDLYARAGLLDRAWSTVRSMPMRPDAVIWGALLGGSRTHGDLVSVEAAIGALIEIEPGNAGACALISNVYAEMGRWDEVSAIRAQIERFGAKKTPGCSSVEIDGELHEFFAGDFSITEAEGLHNMVEEMARLWMAGDVGNTAGEVLLDLDGDEEGMEWR</sequence>
<dbReference type="Gene3D" id="1.25.40.10">
    <property type="entry name" value="Tetratricopeptide repeat domain"/>
    <property type="match status" value="2"/>
</dbReference>
<comment type="caution">
    <text evidence="2">The sequence shown here is derived from an EMBL/GenBank/DDBJ whole genome shotgun (WGS) entry which is preliminary data.</text>
</comment>
<dbReference type="GO" id="GO:0009451">
    <property type="term" value="P:RNA modification"/>
    <property type="evidence" value="ECO:0007669"/>
    <property type="project" value="InterPro"/>
</dbReference>
<dbReference type="InterPro" id="IPR011990">
    <property type="entry name" value="TPR-like_helical_dom_sf"/>
</dbReference>
<dbReference type="EMBL" id="JBBWWQ010000005">
    <property type="protein sequence ID" value="KAK8946669.1"/>
    <property type="molecule type" value="Genomic_DNA"/>
</dbReference>
<proteinExistence type="predicted"/>
<name>A0AAP0G9H9_9ASPA</name>
<keyword evidence="3" id="KW-1185">Reference proteome</keyword>
<gene>
    <name evidence="2" type="primary">PCMP-H82</name>
    <name evidence="2" type="ORF">KSP39_PZI006389</name>
</gene>
<dbReference type="InterPro" id="IPR046848">
    <property type="entry name" value="E_motif"/>
</dbReference>
<dbReference type="InterPro" id="IPR046960">
    <property type="entry name" value="PPR_At4g14850-like_plant"/>
</dbReference>
<dbReference type="PANTHER" id="PTHR47926">
    <property type="entry name" value="PENTATRICOPEPTIDE REPEAT-CONTAINING PROTEIN"/>
    <property type="match status" value="1"/>
</dbReference>
<protein>
    <submittedName>
        <fullName evidence="2">Pentatricopeptide repeat-containing protein</fullName>
    </submittedName>
</protein>
<dbReference type="FunFam" id="1.25.40.10:FF:000242">
    <property type="entry name" value="Pentatricopeptide repeat-containing protein"/>
    <property type="match status" value="1"/>
</dbReference>
<dbReference type="Pfam" id="PF01535">
    <property type="entry name" value="PPR"/>
    <property type="match status" value="3"/>
</dbReference>
<dbReference type="GO" id="GO:0003723">
    <property type="term" value="F:RNA binding"/>
    <property type="evidence" value="ECO:0007669"/>
    <property type="project" value="InterPro"/>
</dbReference>